<reference evidence="3 4" key="1">
    <citation type="submission" date="2020-01" db="EMBL/GenBank/DDBJ databases">
        <title>Draft genome sequence of Cand. Neptunochlamydia vexilliferae K9.</title>
        <authorList>
            <person name="Schulz F."/>
            <person name="Koestlbacher S."/>
            <person name="Wascher F."/>
            <person name="Pizzetti I."/>
            <person name="Horn M."/>
        </authorList>
    </citation>
    <scope>NUCLEOTIDE SEQUENCE [LARGE SCALE GENOMIC DNA]</scope>
    <source>
        <strain evidence="3 4">K9</strain>
    </source>
</reference>
<dbReference type="Pfam" id="PF12728">
    <property type="entry name" value="HTH_17"/>
    <property type="match status" value="2"/>
</dbReference>
<dbReference type="EMBL" id="JAAEJV010000003">
    <property type="protein sequence ID" value="MBF5058716.1"/>
    <property type="molecule type" value="Genomic_DNA"/>
</dbReference>
<keyword evidence="4" id="KW-1185">Reference proteome</keyword>
<evidence type="ECO:0000313" key="3">
    <source>
        <dbReference type="EMBL" id="MBF5058716.1"/>
    </source>
</evidence>
<accession>A0ABS0AZ12</accession>
<feature type="domain" description="Helix-turn-helix" evidence="2">
    <location>
        <begin position="44"/>
        <end position="91"/>
    </location>
</feature>
<evidence type="ECO:0000256" key="1">
    <source>
        <dbReference type="ARBA" id="ARBA00007034"/>
    </source>
</evidence>
<evidence type="ECO:0000259" key="2">
    <source>
        <dbReference type="Pfam" id="PF12728"/>
    </source>
</evidence>
<evidence type="ECO:0000313" key="4">
    <source>
        <dbReference type="Proteomes" id="UP001194714"/>
    </source>
</evidence>
<dbReference type="Proteomes" id="UP001194714">
    <property type="component" value="Unassembled WGS sequence"/>
</dbReference>
<dbReference type="InterPro" id="IPR041657">
    <property type="entry name" value="HTH_17"/>
</dbReference>
<proteinExistence type="inferred from homology"/>
<sequence length="171" mass="19836">MVKKPGFLETRPLAWFFDPFFWIEEKNMDMENNVGAEVASRKVVSITEAARINGVTRQAIYVAIKQNKLKASKDSTRWTIDLDDLEDYRRNKYSRTKSTYEGELLFDNQKGFYSVNQAAKMLGVPAQKIYYATRVGMLKASRKGAAWVIHVDDIKEYQEKYLSRLLETEAM</sequence>
<comment type="caution">
    <text evidence="3">The sequence shown here is derived from an EMBL/GenBank/DDBJ whole genome shotgun (WGS) entry which is preliminary data.</text>
</comment>
<gene>
    <name evidence="3" type="ORF">NEPTK9_000215</name>
</gene>
<comment type="similarity">
    <text evidence="1">Belongs to the EUO family.</text>
</comment>
<name>A0ABS0AZ12_9BACT</name>
<feature type="domain" description="Helix-turn-helix" evidence="2">
    <location>
        <begin position="112"/>
        <end position="160"/>
    </location>
</feature>
<organism evidence="3 4">
    <name type="scientific">Candidatus Neptunichlamydia vexilliferae</name>
    <dbReference type="NCBI Taxonomy" id="1651774"/>
    <lineage>
        <taxon>Bacteria</taxon>
        <taxon>Pseudomonadati</taxon>
        <taxon>Chlamydiota</taxon>
        <taxon>Chlamydiia</taxon>
        <taxon>Parachlamydiales</taxon>
        <taxon>Simkaniaceae</taxon>
        <taxon>Candidatus Neptunichlamydia</taxon>
    </lineage>
</organism>
<protein>
    <recommendedName>
        <fullName evidence="2">Helix-turn-helix domain-containing protein</fullName>
    </recommendedName>
</protein>